<comment type="caution">
    <text evidence="13">The sequence shown here is derived from an EMBL/GenBank/DDBJ whole genome shotgun (WGS) entry which is preliminary data.</text>
</comment>
<sequence>MVLLAAAVCNKQGKALISRQFVEMTRSRIEGLLASFSKLMTTGKQHTFVETETVRFVYQPIDKIYMVLITTRNSNILEDLETLRLFARVVPEYCKLLDETDVLKNAFSLIFAFDEIVALGYRESVSLAQIRTFTEMDSQDERIQIALRQTQEREAKEASKRKAKELTQMRKDIAKLGRGMPSGMGGMGSSASSFNTPIVESVRNEEKPTSSYQAPKASTGKAMKLGVKTKDVDHFVDQLKSEGEKVMSSAAASTARTPATVAEAASQAAGRESVHVESKEEITMLMKRDGGLVGDLEITGTLAFRTTDENLTKLQLTLGSGEKQCNIQLFPKFDKAKWLNEGVATLKDPNEAFPLNIAIPLLRWRMSSSDESDIPLAINCWPSEAGKGCTVNVEYVLNDTALELNDVVISIPIPQGTGTPIVGDLDNGQYSFERGSLMWKIPVIDDTAAVGTMEFTTPGGNPNSFFPIRVNFTCGVSLVGVEVEEIHTIKDEEAVKFSTEHTLAIKKYEII</sequence>
<dbReference type="SUPFAM" id="SSF64356">
    <property type="entry name" value="SNARE-like"/>
    <property type="match status" value="1"/>
</dbReference>
<dbReference type="EMBL" id="BDGG01000006">
    <property type="protein sequence ID" value="GAV00552.1"/>
    <property type="molecule type" value="Genomic_DNA"/>
</dbReference>
<dbReference type="Proteomes" id="UP000186922">
    <property type="component" value="Unassembled WGS sequence"/>
</dbReference>
<evidence type="ECO:0000256" key="6">
    <source>
        <dbReference type="ARBA" id="ARBA00022927"/>
    </source>
</evidence>
<keyword evidence="3 10" id="KW-0813">Transport</keyword>
<dbReference type="InterPro" id="IPR028565">
    <property type="entry name" value="MHD"/>
</dbReference>
<keyword evidence="4 10" id="KW-0963">Cytoplasm</keyword>
<evidence type="ECO:0000256" key="4">
    <source>
        <dbReference type="ARBA" id="ARBA00022490"/>
    </source>
</evidence>
<dbReference type="PROSITE" id="PS51072">
    <property type="entry name" value="MHD"/>
    <property type="match status" value="1"/>
</dbReference>
<name>A0A1D1VG05_RAMVA</name>
<dbReference type="InterPro" id="IPR022775">
    <property type="entry name" value="AP_mu_sigma_su"/>
</dbReference>
<keyword evidence="5 10" id="KW-0931">ER-Golgi transport</keyword>
<comment type="subcellular location">
    <subcellularLocation>
        <location evidence="10 11">Cytoplasm</location>
    </subcellularLocation>
    <subcellularLocation>
        <location evidence="10 11">Cytoplasmic vesicle</location>
        <location evidence="10 11">COPI-coated vesicle membrane</location>
        <topology evidence="10 11">Peripheral membrane protein</topology>
        <orientation evidence="10 11">Cytoplasmic side</orientation>
    </subcellularLocation>
    <subcellularLocation>
        <location evidence="10 11">Golgi apparatus membrane</location>
        <topology evidence="10 11">Peripheral membrane protein</topology>
        <orientation evidence="10 11">Cytoplasmic side</orientation>
    </subcellularLocation>
</comment>
<dbReference type="SUPFAM" id="SSF49447">
    <property type="entry name" value="Second domain of Mu2 adaptin subunit (ap50) of ap2 adaptor"/>
    <property type="match status" value="1"/>
</dbReference>
<comment type="similarity">
    <text evidence="1 10">Belongs to the adaptor complexes medium subunit family. Delta-COP subfamily.</text>
</comment>
<accession>A0A1D1VG05</accession>
<dbReference type="STRING" id="947166.A0A1D1VG05"/>
<dbReference type="Gene3D" id="3.30.450.60">
    <property type="match status" value="1"/>
</dbReference>
<evidence type="ECO:0000256" key="11">
    <source>
        <dbReference type="RuleBase" id="RU366052"/>
    </source>
</evidence>
<dbReference type="CDD" id="cd14830">
    <property type="entry name" value="Delta_COP_N"/>
    <property type="match status" value="1"/>
</dbReference>
<dbReference type="GO" id="GO:0006888">
    <property type="term" value="P:endoplasmic reticulum to Golgi vesicle-mediated transport"/>
    <property type="evidence" value="ECO:0007669"/>
    <property type="project" value="TreeGrafter"/>
</dbReference>
<evidence type="ECO:0000256" key="3">
    <source>
        <dbReference type="ARBA" id="ARBA00022448"/>
    </source>
</evidence>
<evidence type="ECO:0000313" key="14">
    <source>
        <dbReference type="Proteomes" id="UP000186922"/>
    </source>
</evidence>
<evidence type="ECO:0000256" key="5">
    <source>
        <dbReference type="ARBA" id="ARBA00022892"/>
    </source>
</evidence>
<keyword evidence="6 10" id="KW-0653">Protein transport</keyword>
<evidence type="ECO:0000259" key="12">
    <source>
        <dbReference type="PROSITE" id="PS51072"/>
    </source>
</evidence>
<keyword evidence="9 10" id="KW-0968">Cytoplasmic vesicle</keyword>
<dbReference type="GO" id="GO:0006890">
    <property type="term" value="P:retrograde vesicle-mediated transport, Golgi to endoplasmic reticulum"/>
    <property type="evidence" value="ECO:0007669"/>
    <property type="project" value="UniProtKB-UniRule"/>
</dbReference>
<keyword evidence="14" id="KW-1185">Reference proteome</keyword>
<dbReference type="Pfam" id="PF01217">
    <property type="entry name" value="Clat_adaptor_s"/>
    <property type="match status" value="1"/>
</dbReference>
<dbReference type="GO" id="GO:0015031">
    <property type="term" value="P:protein transport"/>
    <property type="evidence" value="ECO:0007669"/>
    <property type="project" value="UniProtKB-KW"/>
</dbReference>
<organism evidence="13 14">
    <name type="scientific">Ramazzottius varieornatus</name>
    <name type="common">Water bear</name>
    <name type="synonym">Tardigrade</name>
    <dbReference type="NCBI Taxonomy" id="947166"/>
    <lineage>
        <taxon>Eukaryota</taxon>
        <taxon>Metazoa</taxon>
        <taxon>Ecdysozoa</taxon>
        <taxon>Tardigrada</taxon>
        <taxon>Eutardigrada</taxon>
        <taxon>Parachela</taxon>
        <taxon>Hypsibioidea</taxon>
        <taxon>Ramazzottiidae</taxon>
        <taxon>Ramazzottius</taxon>
    </lineage>
</organism>
<dbReference type="InterPro" id="IPR011012">
    <property type="entry name" value="Longin-like_dom_sf"/>
</dbReference>
<dbReference type="GO" id="GO:0000139">
    <property type="term" value="C:Golgi membrane"/>
    <property type="evidence" value="ECO:0007669"/>
    <property type="project" value="UniProtKB-SubCell"/>
</dbReference>
<comment type="function">
    <text evidence="10">The coatomer is a cytosolic protein complex that binds to dilysine motifs and reversibly associates with Golgi non-clathrin-coated vesicles, which further mediate biosynthetic protein transport from the ER, via the Golgi up to the trans Golgi network. Coatomer complex is required for budding from Golgi membranes, and is essential for the retrograde Golgi-to-ER transport of dilysine-tagged proteins.</text>
</comment>
<evidence type="ECO:0000256" key="7">
    <source>
        <dbReference type="ARBA" id="ARBA00023034"/>
    </source>
</evidence>
<dbReference type="InterPro" id="IPR027059">
    <property type="entry name" value="Coatomer_dsu"/>
</dbReference>
<evidence type="ECO:0000256" key="10">
    <source>
        <dbReference type="RuleBase" id="RU364018"/>
    </source>
</evidence>
<evidence type="ECO:0000256" key="1">
    <source>
        <dbReference type="ARBA" id="ARBA00010516"/>
    </source>
</evidence>
<protein>
    <recommendedName>
        <fullName evidence="10">Coatomer subunit delta</fullName>
    </recommendedName>
</protein>
<dbReference type="FunFam" id="3.30.450.60:FF:000003">
    <property type="entry name" value="Coatomer subunit delta"/>
    <property type="match status" value="1"/>
</dbReference>
<dbReference type="PANTHER" id="PTHR10121">
    <property type="entry name" value="COATOMER SUBUNIT DELTA"/>
    <property type="match status" value="1"/>
</dbReference>
<feature type="domain" description="MHD" evidence="12">
    <location>
        <begin position="271"/>
        <end position="511"/>
    </location>
</feature>
<keyword evidence="7 10" id="KW-0333">Golgi apparatus</keyword>
<keyword evidence="8 10" id="KW-0472">Membrane</keyword>
<proteinExistence type="inferred from homology"/>
<dbReference type="InterPro" id="IPR036168">
    <property type="entry name" value="AP2_Mu_C_sf"/>
</dbReference>
<comment type="subunit">
    <text evidence="2 10">Oligomeric complex that consists of at least the alpha, beta, beta', gamma, delta, epsilon and zeta subunits.</text>
</comment>
<dbReference type="AlphaFoldDB" id="A0A1D1VG05"/>
<dbReference type="OrthoDB" id="10266042at2759"/>
<dbReference type="PANTHER" id="PTHR10121:SF0">
    <property type="entry name" value="COATOMER SUBUNIT DELTA"/>
    <property type="match status" value="1"/>
</dbReference>
<reference evidence="13 14" key="1">
    <citation type="journal article" date="2016" name="Nat. Commun.">
        <title>Extremotolerant tardigrade genome and improved radiotolerance of human cultured cells by tardigrade-unique protein.</title>
        <authorList>
            <person name="Hashimoto T."/>
            <person name="Horikawa D.D."/>
            <person name="Saito Y."/>
            <person name="Kuwahara H."/>
            <person name="Kozuka-Hata H."/>
            <person name="Shin-I T."/>
            <person name="Minakuchi Y."/>
            <person name="Ohishi K."/>
            <person name="Motoyama A."/>
            <person name="Aizu T."/>
            <person name="Enomoto A."/>
            <person name="Kondo K."/>
            <person name="Tanaka S."/>
            <person name="Hara Y."/>
            <person name="Koshikawa S."/>
            <person name="Sagara H."/>
            <person name="Miura T."/>
            <person name="Yokobori S."/>
            <person name="Miyagawa K."/>
            <person name="Suzuki Y."/>
            <person name="Kubo T."/>
            <person name="Oyama M."/>
            <person name="Kohara Y."/>
            <person name="Fujiyama A."/>
            <person name="Arakawa K."/>
            <person name="Katayama T."/>
            <person name="Toyoda A."/>
            <person name="Kunieda T."/>
        </authorList>
    </citation>
    <scope>NUCLEOTIDE SEQUENCE [LARGE SCALE GENOMIC DNA]</scope>
    <source>
        <strain evidence="13 14">YOKOZUNA-1</strain>
    </source>
</reference>
<evidence type="ECO:0000256" key="2">
    <source>
        <dbReference type="ARBA" id="ARBA00011775"/>
    </source>
</evidence>
<dbReference type="Gene3D" id="2.60.40.1170">
    <property type="entry name" value="Mu homology domain, subdomain B"/>
    <property type="match status" value="2"/>
</dbReference>
<evidence type="ECO:0000313" key="13">
    <source>
        <dbReference type="EMBL" id="GAV00552.1"/>
    </source>
</evidence>
<evidence type="ECO:0000256" key="9">
    <source>
        <dbReference type="ARBA" id="ARBA00023329"/>
    </source>
</evidence>
<dbReference type="CDD" id="cd09254">
    <property type="entry name" value="AP_delta-COPI_MHD"/>
    <property type="match status" value="1"/>
</dbReference>
<dbReference type="GO" id="GO:0030126">
    <property type="term" value="C:COPI vesicle coat"/>
    <property type="evidence" value="ECO:0007669"/>
    <property type="project" value="UniProtKB-UniRule"/>
</dbReference>
<dbReference type="Pfam" id="PF00928">
    <property type="entry name" value="Adap_comp_sub"/>
    <property type="match status" value="1"/>
</dbReference>
<dbReference type="GO" id="GO:0051645">
    <property type="term" value="P:Golgi localization"/>
    <property type="evidence" value="ECO:0007669"/>
    <property type="project" value="TreeGrafter"/>
</dbReference>
<evidence type="ECO:0000256" key="8">
    <source>
        <dbReference type="ARBA" id="ARBA00023136"/>
    </source>
</evidence>
<gene>
    <name evidence="13" type="primary">RvY_11383-1</name>
    <name evidence="13" type="synonym">RvY_11383.1</name>
    <name evidence="13" type="ORF">RvY_11383</name>
</gene>